<dbReference type="EMBL" id="JABFUD020000021">
    <property type="protein sequence ID" value="KAI5063197.1"/>
    <property type="molecule type" value="Genomic_DNA"/>
</dbReference>
<comment type="function">
    <text evidence="1">Putative transcription factor.</text>
</comment>
<evidence type="ECO:0000256" key="5">
    <source>
        <dbReference type="ARBA" id="ARBA00023163"/>
    </source>
</evidence>
<dbReference type="PANTHER" id="PTHR46373:SF2">
    <property type="entry name" value="RWP-RK DOMAIN-CONTAINING PROTEIN"/>
    <property type="match status" value="1"/>
</dbReference>
<keyword evidence="3" id="KW-0175">Coiled coil</keyword>
<feature type="region of interest" description="Disordered" evidence="7">
    <location>
        <begin position="502"/>
        <end position="536"/>
    </location>
</feature>
<dbReference type="Proteomes" id="UP000886520">
    <property type="component" value="Chromosome 21"/>
</dbReference>
<evidence type="ECO:0000256" key="7">
    <source>
        <dbReference type="SAM" id="MobiDB-lite"/>
    </source>
</evidence>
<evidence type="ECO:0000256" key="6">
    <source>
        <dbReference type="ARBA" id="ARBA00023242"/>
    </source>
</evidence>
<gene>
    <name evidence="9" type="ORF">GOP47_0021744</name>
</gene>
<keyword evidence="4" id="KW-0238">DNA-binding</keyword>
<feature type="domain" description="RWP-RK" evidence="8">
    <location>
        <begin position="525"/>
        <end position="609"/>
    </location>
</feature>
<protein>
    <recommendedName>
        <fullName evidence="8">RWP-RK domain-containing protein</fullName>
    </recommendedName>
</protein>
<dbReference type="Pfam" id="PF02042">
    <property type="entry name" value="RWP-RK"/>
    <property type="match status" value="1"/>
</dbReference>
<dbReference type="AlphaFoldDB" id="A0A9D4U8D8"/>
<name>A0A9D4U8D8_ADICA</name>
<keyword evidence="6" id="KW-0539">Nucleus</keyword>
<accession>A0A9D4U8D8</accession>
<keyword evidence="2" id="KW-0805">Transcription regulation</keyword>
<reference evidence="9" key="1">
    <citation type="submission" date="2021-01" db="EMBL/GenBank/DDBJ databases">
        <title>Adiantum capillus-veneris genome.</title>
        <authorList>
            <person name="Fang Y."/>
            <person name="Liao Q."/>
        </authorList>
    </citation>
    <scope>NUCLEOTIDE SEQUENCE</scope>
    <source>
        <strain evidence="9">H3</strain>
        <tissue evidence="9">Leaf</tissue>
    </source>
</reference>
<keyword evidence="5" id="KW-0804">Transcription</keyword>
<evidence type="ECO:0000256" key="2">
    <source>
        <dbReference type="ARBA" id="ARBA00023015"/>
    </source>
</evidence>
<keyword evidence="10" id="KW-1185">Reference proteome</keyword>
<sequence length="749" mass="82109">MEEPLLMSSHEPSNHLAALVVFMNSTKEEHIKSTHFYNRDGGALFSIEQEFLLTPGNYTCLSDSNNGTGVAHGDTSCFDNTLTALPLKQLMASLKKLQEIEGWKCVVEFASDCPHETTMVELLTPSRNADLKSLPSLAHDLAMAEAALIQSSCMKFQGLPDDQSYVGGRVACIDTEQARLDSISKMSTDWIVANPLIPAAPQLASPSIDAQTFGDIPGLETPDRIPINPNGIITSQGLQCSLWQTWGSDLELASPRLCKSTSDLNSWLRCDFSSGGAASQGILSVSSPASPKAEDLSLWTPALLDLSLNLPDITLDQQSEALLQLQGPPDDAGQLNIDVTATTFNLQDPTLTGSNDGAHVDATGIDCFSLECFGLDSSTCCNFYPEYTALESQEQLSSDSLYCMHPVDTNVPQTDVSTVSRQPFHGFSPLDAFLAHADNNSMALSSDSNISNGLQGMPSFSSSSIVDNAYSSTTTTGGTVGGTATSAMYWDGRGNMQLAREGRVTRRSAQAQGSTATSGSTITSQRQSQVQRGSSERVTEITIQELSQYFNMPITQASKELKVGLTVLKKKCREFGIPRWPHRKMKSLDSLINNIQASRFKKSTFLSFNLHQLLGHHPLQFRRRTELPLIHSRHHEPQLVSRHQPNSLPYIEDASMRPEFPSQPAVTDQMFSMPFAQDLAGENGGKGSTRVLNAVKELEEQKRLMEEMPGIELAERTKRLRQACFKASYKKRRLLSNTPTHEHHMSHHH</sequence>
<proteinExistence type="predicted"/>
<comment type="caution">
    <text evidence="9">The sequence shown here is derived from an EMBL/GenBank/DDBJ whole genome shotgun (WGS) entry which is preliminary data.</text>
</comment>
<evidence type="ECO:0000259" key="8">
    <source>
        <dbReference type="PROSITE" id="PS51519"/>
    </source>
</evidence>
<dbReference type="GO" id="GO:0003677">
    <property type="term" value="F:DNA binding"/>
    <property type="evidence" value="ECO:0007669"/>
    <property type="project" value="UniProtKB-KW"/>
</dbReference>
<dbReference type="GO" id="GO:0003700">
    <property type="term" value="F:DNA-binding transcription factor activity"/>
    <property type="evidence" value="ECO:0007669"/>
    <property type="project" value="InterPro"/>
</dbReference>
<evidence type="ECO:0000313" key="9">
    <source>
        <dbReference type="EMBL" id="KAI5063197.1"/>
    </source>
</evidence>
<evidence type="ECO:0000313" key="10">
    <source>
        <dbReference type="Proteomes" id="UP000886520"/>
    </source>
</evidence>
<feature type="compositionally biased region" description="Low complexity" evidence="7">
    <location>
        <begin position="508"/>
        <end position="533"/>
    </location>
</feature>
<evidence type="ECO:0000256" key="4">
    <source>
        <dbReference type="ARBA" id="ARBA00023125"/>
    </source>
</evidence>
<dbReference type="InterPro" id="IPR044607">
    <property type="entry name" value="RKD-like"/>
</dbReference>
<evidence type="ECO:0000256" key="3">
    <source>
        <dbReference type="ARBA" id="ARBA00023054"/>
    </source>
</evidence>
<dbReference type="InterPro" id="IPR003035">
    <property type="entry name" value="RWP-RK_dom"/>
</dbReference>
<dbReference type="OrthoDB" id="6270329at2759"/>
<organism evidence="9 10">
    <name type="scientific">Adiantum capillus-veneris</name>
    <name type="common">Maidenhair fern</name>
    <dbReference type="NCBI Taxonomy" id="13818"/>
    <lineage>
        <taxon>Eukaryota</taxon>
        <taxon>Viridiplantae</taxon>
        <taxon>Streptophyta</taxon>
        <taxon>Embryophyta</taxon>
        <taxon>Tracheophyta</taxon>
        <taxon>Polypodiopsida</taxon>
        <taxon>Polypodiidae</taxon>
        <taxon>Polypodiales</taxon>
        <taxon>Pteridineae</taxon>
        <taxon>Pteridaceae</taxon>
        <taxon>Vittarioideae</taxon>
        <taxon>Adiantum</taxon>
    </lineage>
</organism>
<dbReference type="PANTHER" id="PTHR46373">
    <property type="entry name" value="PROTEIN RKD4"/>
    <property type="match status" value="1"/>
</dbReference>
<evidence type="ECO:0000256" key="1">
    <source>
        <dbReference type="ARBA" id="ARBA00004049"/>
    </source>
</evidence>
<dbReference type="PROSITE" id="PS51519">
    <property type="entry name" value="RWP_RK"/>
    <property type="match status" value="1"/>
</dbReference>